<evidence type="ECO:0000313" key="10">
    <source>
        <dbReference type="EMBL" id="GIM91826.1"/>
    </source>
</evidence>
<evidence type="ECO:0000259" key="9">
    <source>
        <dbReference type="Pfam" id="PF02983"/>
    </source>
</evidence>
<evidence type="ECO:0000313" key="11">
    <source>
        <dbReference type="Proteomes" id="UP000677082"/>
    </source>
</evidence>
<dbReference type="Gene3D" id="2.40.128.340">
    <property type="match status" value="1"/>
</dbReference>
<evidence type="ECO:0000256" key="3">
    <source>
        <dbReference type="ARBA" id="ARBA00022729"/>
    </source>
</evidence>
<dbReference type="InterPro" id="IPR004236">
    <property type="entry name" value="Pept_S1_alpha_lytic"/>
</dbReference>
<evidence type="ECO:0000256" key="5">
    <source>
        <dbReference type="ARBA" id="ARBA00022825"/>
    </source>
</evidence>
<dbReference type="EMBL" id="BOQN01000049">
    <property type="protein sequence ID" value="GIM91826.1"/>
    <property type="molecule type" value="Genomic_DNA"/>
</dbReference>
<dbReference type="SUPFAM" id="SSF69318">
    <property type="entry name" value="Integrin alpha N-terminal domain"/>
    <property type="match status" value="1"/>
</dbReference>
<name>A0A919TCZ7_9ACTN</name>
<dbReference type="PANTHER" id="PTHR39431:SF1">
    <property type="entry name" value="FRPA_C-RELATED PROTEIN"/>
    <property type="match status" value="1"/>
</dbReference>
<dbReference type="Gene3D" id="2.40.10.10">
    <property type="entry name" value="Trypsin-like serine proteases"/>
    <property type="match status" value="2"/>
</dbReference>
<dbReference type="AlphaFoldDB" id="A0A919TCZ7"/>
<gene>
    <name evidence="10" type="ORF">Ato02nite_036190</name>
</gene>
<keyword evidence="3 8" id="KW-0732">Signal</keyword>
<keyword evidence="7" id="KW-1015">Disulfide bond</keyword>
<dbReference type="CDD" id="cd21112">
    <property type="entry name" value="alphaLP-like"/>
    <property type="match status" value="1"/>
</dbReference>
<feature type="domain" description="Peptidase S1A alpha-lytic prodomain" evidence="9">
    <location>
        <begin position="112"/>
        <end position="168"/>
    </location>
</feature>
<feature type="signal peptide" evidence="8">
    <location>
        <begin position="1"/>
        <end position="23"/>
    </location>
</feature>
<keyword evidence="5" id="KW-0720">Serine protease</keyword>
<evidence type="ECO:0000256" key="2">
    <source>
        <dbReference type="ARBA" id="ARBA00022670"/>
    </source>
</evidence>
<keyword evidence="4" id="KW-0378">Hydrolase</keyword>
<dbReference type="SUPFAM" id="SSF50494">
    <property type="entry name" value="Trypsin-like serine proteases"/>
    <property type="match status" value="1"/>
</dbReference>
<dbReference type="PRINTS" id="PR00861">
    <property type="entry name" value="ALYTICPTASE"/>
</dbReference>
<dbReference type="GO" id="GO:0005576">
    <property type="term" value="C:extracellular region"/>
    <property type="evidence" value="ECO:0007669"/>
    <property type="project" value="InterPro"/>
</dbReference>
<dbReference type="InterPro" id="IPR035070">
    <property type="entry name" value="Streptogrisin_prodomain"/>
</dbReference>
<evidence type="ECO:0000256" key="8">
    <source>
        <dbReference type="SAM" id="SignalP"/>
    </source>
</evidence>
<comment type="similarity">
    <text evidence="1">Belongs to the peptidase S1 family.</text>
</comment>
<comment type="caution">
    <text evidence="10">The sequence shown here is derived from an EMBL/GenBank/DDBJ whole genome shotgun (WGS) entry which is preliminary data.</text>
</comment>
<dbReference type="Proteomes" id="UP000677082">
    <property type="component" value="Unassembled WGS sequence"/>
</dbReference>
<organism evidence="10 11">
    <name type="scientific">Paractinoplanes toevensis</name>
    <dbReference type="NCBI Taxonomy" id="571911"/>
    <lineage>
        <taxon>Bacteria</taxon>
        <taxon>Bacillati</taxon>
        <taxon>Actinomycetota</taxon>
        <taxon>Actinomycetes</taxon>
        <taxon>Micromonosporales</taxon>
        <taxon>Micromonosporaceae</taxon>
        <taxon>Paractinoplanes</taxon>
    </lineage>
</organism>
<dbReference type="GO" id="GO:0006508">
    <property type="term" value="P:proteolysis"/>
    <property type="evidence" value="ECO:0007669"/>
    <property type="project" value="UniProtKB-KW"/>
</dbReference>
<dbReference type="InterPro" id="IPR009003">
    <property type="entry name" value="Peptidase_S1_PA"/>
</dbReference>
<evidence type="ECO:0000256" key="4">
    <source>
        <dbReference type="ARBA" id="ARBA00022801"/>
    </source>
</evidence>
<dbReference type="Gene3D" id="3.30.300.50">
    <property type="match status" value="2"/>
</dbReference>
<feature type="chain" id="PRO_5038723131" description="Peptidase S1A alpha-lytic prodomain domain-containing protein" evidence="8">
    <location>
        <begin position="24"/>
        <end position="608"/>
    </location>
</feature>
<keyword evidence="11" id="KW-1185">Reference proteome</keyword>
<keyword evidence="2" id="KW-0645">Protease</keyword>
<accession>A0A919TCZ7</accession>
<evidence type="ECO:0000256" key="6">
    <source>
        <dbReference type="ARBA" id="ARBA00023145"/>
    </source>
</evidence>
<protein>
    <recommendedName>
        <fullName evidence="9">Peptidase S1A alpha-lytic prodomain domain-containing protein</fullName>
    </recommendedName>
</protein>
<evidence type="ECO:0000256" key="7">
    <source>
        <dbReference type="ARBA" id="ARBA00023157"/>
    </source>
</evidence>
<sequence length="608" mass="63573">MSQIRGALAAVTAIMLVAGPGSAAFADPVVPPPDASYDPAMLAALKRDLNLDSSVFARDRHAADAEPGLRTSLGAAFGGLWIDGEGFTVGVTDAGLAGTVRAAGGRARVVAHSAAELDRVKAALDRAGAGRAQGVTGWGVDPRTNSVLVTAVTADAATDLVAAAGVTGGPVRVEVDARKPTPTYPVRGGDHYLDWIANSNSVGVCSVGFSVIGGFVTAGHCTHTGEMTTGYNDVDQGVVRASVTSGTDASWVQTNAMWTPQALVNNHNGGTVAVTGSQDAAVGAAVCRSGRTSGWHCGKILSRGYTTRTDDYTWNNQIKTDVCANGGDSGGALVAGTQGQGTTSASWAECGQDDPASSYQPLSQILDMYGLTLVTSAPPQVPLAGDWNGDGKDTIAIWRPNEHKFYLRNSLSSGGADVTLTFGQADDVPVAGDWNGDGVDTVGVWRPSENAFYLRATNDPANGATTTLDLADTNQLPLIGDWTGDGKDDVGRSRYSNHQHYLYRSGQTTIEINFGQLGDVPLSGDWDKNGVDSIGLFRPGNNTWYRKYNNDPADSGTHTPLAFGQMRDLPIAGDWNGDGMDTVGVYRNTNKTFYLYNESGSTTQFVYG</sequence>
<dbReference type="Pfam" id="PF02983">
    <property type="entry name" value="Pro_Al_protease"/>
    <property type="match status" value="1"/>
</dbReference>
<reference evidence="10 11" key="1">
    <citation type="submission" date="2021-03" db="EMBL/GenBank/DDBJ databases">
        <title>Whole genome shotgun sequence of Actinoplanes toevensis NBRC 105298.</title>
        <authorList>
            <person name="Komaki H."/>
            <person name="Tamura T."/>
        </authorList>
    </citation>
    <scope>NUCLEOTIDE SEQUENCE [LARGE SCALE GENOMIC DNA]</scope>
    <source>
        <strain evidence="10 11">NBRC 105298</strain>
    </source>
</reference>
<dbReference type="GO" id="GO:0004252">
    <property type="term" value="F:serine-type endopeptidase activity"/>
    <property type="evidence" value="ECO:0007669"/>
    <property type="project" value="InterPro"/>
</dbReference>
<proteinExistence type="inferred from homology"/>
<dbReference type="InterPro" id="IPR001316">
    <property type="entry name" value="Pept_S1A_streptogrisin"/>
</dbReference>
<keyword evidence="6" id="KW-0865">Zymogen</keyword>
<dbReference type="RefSeq" id="WP_213007703.1">
    <property type="nucleotide sequence ID" value="NZ_BOQN01000049.1"/>
</dbReference>
<dbReference type="InterPro" id="IPR028994">
    <property type="entry name" value="Integrin_alpha_N"/>
</dbReference>
<dbReference type="InterPro" id="IPR043504">
    <property type="entry name" value="Peptidase_S1_PA_chymotrypsin"/>
</dbReference>
<dbReference type="PANTHER" id="PTHR39431">
    <property type="entry name" value="FRPA/C-RELATED PROTEIN"/>
    <property type="match status" value="1"/>
</dbReference>
<evidence type="ECO:0000256" key="1">
    <source>
        <dbReference type="ARBA" id="ARBA00007664"/>
    </source>
</evidence>